<dbReference type="Pfam" id="PF00126">
    <property type="entry name" value="HTH_1"/>
    <property type="match status" value="1"/>
</dbReference>
<evidence type="ECO:0000259" key="5">
    <source>
        <dbReference type="PROSITE" id="PS50931"/>
    </source>
</evidence>
<dbReference type="InterPro" id="IPR000847">
    <property type="entry name" value="LysR_HTH_N"/>
</dbReference>
<dbReference type="RefSeq" id="WP_010640567.1">
    <property type="nucleotide sequence ID" value="NZ_DAIAWO010000011.1"/>
</dbReference>
<dbReference type="GO" id="GO:0000976">
    <property type="term" value="F:transcription cis-regulatory region binding"/>
    <property type="evidence" value="ECO:0007669"/>
    <property type="project" value="TreeGrafter"/>
</dbReference>
<dbReference type="Gene3D" id="3.40.190.290">
    <property type="match status" value="1"/>
</dbReference>
<evidence type="ECO:0000313" key="6">
    <source>
        <dbReference type="EMBL" id="OCX74633.1"/>
    </source>
</evidence>
<keyword evidence="3" id="KW-0238">DNA-binding</keyword>
<dbReference type="EMBL" id="LWRY01000035">
    <property type="protein sequence ID" value="OCX74633.1"/>
    <property type="molecule type" value="Genomic_DNA"/>
</dbReference>
<evidence type="ECO:0000256" key="3">
    <source>
        <dbReference type="ARBA" id="ARBA00023125"/>
    </source>
</evidence>
<evidence type="ECO:0000313" key="7">
    <source>
        <dbReference type="Proteomes" id="UP000095008"/>
    </source>
</evidence>
<name>A0A1C2IF87_ACITH</name>
<dbReference type="Proteomes" id="UP000095008">
    <property type="component" value="Unassembled WGS sequence"/>
</dbReference>
<dbReference type="SUPFAM" id="SSF46785">
    <property type="entry name" value="Winged helix' DNA-binding domain"/>
    <property type="match status" value="1"/>
</dbReference>
<feature type="domain" description="HTH lysR-type" evidence="5">
    <location>
        <begin position="1"/>
        <end position="60"/>
    </location>
</feature>
<dbReference type="InterPro" id="IPR005119">
    <property type="entry name" value="LysR_subst-bd"/>
</dbReference>
<protein>
    <submittedName>
        <fullName evidence="6">LysR family transcriptional regulator</fullName>
    </submittedName>
</protein>
<comment type="similarity">
    <text evidence="1">Belongs to the LysR transcriptional regulatory family.</text>
</comment>
<keyword evidence="4" id="KW-0804">Transcription</keyword>
<comment type="caution">
    <text evidence="6">The sequence shown here is derived from an EMBL/GenBank/DDBJ whole genome shotgun (WGS) entry which is preliminary data.</text>
</comment>
<dbReference type="Gene3D" id="1.10.10.10">
    <property type="entry name" value="Winged helix-like DNA-binding domain superfamily/Winged helix DNA-binding domain"/>
    <property type="match status" value="1"/>
</dbReference>
<accession>A0A1C2IF87</accession>
<evidence type="ECO:0000256" key="1">
    <source>
        <dbReference type="ARBA" id="ARBA00009437"/>
    </source>
</evidence>
<dbReference type="OrthoDB" id="5289754at2"/>
<dbReference type="SUPFAM" id="SSF53850">
    <property type="entry name" value="Periplasmic binding protein-like II"/>
    <property type="match status" value="1"/>
</dbReference>
<proteinExistence type="inferred from homology"/>
<organism evidence="6 7">
    <name type="scientific">Acidithiobacillus thiooxidans</name>
    <name type="common">Thiobacillus thiooxidans</name>
    <dbReference type="NCBI Taxonomy" id="930"/>
    <lineage>
        <taxon>Bacteria</taxon>
        <taxon>Pseudomonadati</taxon>
        <taxon>Pseudomonadota</taxon>
        <taxon>Acidithiobacillia</taxon>
        <taxon>Acidithiobacillales</taxon>
        <taxon>Acidithiobacillaceae</taxon>
        <taxon>Acidithiobacillus</taxon>
    </lineage>
</organism>
<gene>
    <name evidence="6" type="ORF">A6M23_05550</name>
</gene>
<dbReference type="AlphaFoldDB" id="A0A1C2IF87"/>
<dbReference type="PANTHER" id="PTHR30126:SF39">
    <property type="entry name" value="HTH-TYPE TRANSCRIPTIONAL REGULATOR CYSL"/>
    <property type="match status" value="1"/>
</dbReference>
<evidence type="ECO:0000256" key="2">
    <source>
        <dbReference type="ARBA" id="ARBA00023015"/>
    </source>
</evidence>
<dbReference type="PANTHER" id="PTHR30126">
    <property type="entry name" value="HTH-TYPE TRANSCRIPTIONAL REGULATOR"/>
    <property type="match status" value="1"/>
</dbReference>
<sequence length="308" mass="34900">MKIHAEELLAFLAVAEAEGVGRGARMLQRSQPAVSERLRALQLNLGEPLYQRSGRGIKLTAAGESLLPYARRLRESLEEVESWSARRQNLQEGSLRIAATNTVANYFLMEHLARFRSAYPSIQLQLKTGPLPDALSLGSWDLLFTEEQIVADHLPQHMEQEAWREDELVAILPRDHPWVQEGRQSARWEEILQQPIVWREAHSGIRRRVEAAIAHAGLCARYSVEVTGVEALRDAVAAGLGIGFASVEALDKVRWPLASLRLEPPRGLFWTLFLIRPQRDFQSRAVRVFLQLLFSEEKHPIEGIRIDS</sequence>
<keyword evidence="7" id="KW-1185">Reference proteome</keyword>
<dbReference type="PROSITE" id="PS50931">
    <property type="entry name" value="HTH_LYSR"/>
    <property type="match status" value="1"/>
</dbReference>
<dbReference type="InterPro" id="IPR036388">
    <property type="entry name" value="WH-like_DNA-bd_sf"/>
</dbReference>
<dbReference type="GO" id="GO:0003700">
    <property type="term" value="F:DNA-binding transcription factor activity"/>
    <property type="evidence" value="ECO:0007669"/>
    <property type="project" value="InterPro"/>
</dbReference>
<dbReference type="InterPro" id="IPR036390">
    <property type="entry name" value="WH_DNA-bd_sf"/>
</dbReference>
<evidence type="ECO:0000256" key="4">
    <source>
        <dbReference type="ARBA" id="ARBA00023163"/>
    </source>
</evidence>
<reference evidence="6" key="1">
    <citation type="journal article" date="2016" name="Int. J. Mol. Sci.">
        <title>Comparative genomics of the extreme acidophile Acidithiobacillus thiooxidans reveals intraspecific divergence and niche adaptation.</title>
        <authorList>
            <person name="Zhang X."/>
            <person name="Feng X."/>
            <person name="Tao J."/>
            <person name="Ma L."/>
            <person name="Xiao Y."/>
            <person name="Liang Y."/>
            <person name="Liu X."/>
            <person name="Yin H."/>
        </authorList>
    </citation>
    <scope>NUCLEOTIDE SEQUENCE [LARGE SCALE GENOMIC DNA]</scope>
    <source>
        <strain evidence="6">DXS-W</strain>
    </source>
</reference>
<dbReference type="Pfam" id="PF03466">
    <property type="entry name" value="LysR_substrate"/>
    <property type="match status" value="1"/>
</dbReference>
<keyword evidence="2" id="KW-0805">Transcription regulation</keyword>